<dbReference type="RefSeq" id="WP_091521293.1">
    <property type="nucleotide sequence ID" value="NZ_FORF01000009.1"/>
</dbReference>
<dbReference type="GO" id="GO:0008115">
    <property type="term" value="F:sarcosine oxidase activity"/>
    <property type="evidence" value="ECO:0007669"/>
    <property type="project" value="InterPro"/>
</dbReference>
<dbReference type="InterPro" id="IPR027266">
    <property type="entry name" value="TrmE/GcvT-like"/>
</dbReference>
<dbReference type="OrthoDB" id="9814782at2"/>
<gene>
    <name evidence="1" type="ORF">SAMN03080618_01848</name>
</gene>
<keyword evidence="2" id="KW-1185">Reference proteome</keyword>
<evidence type="ECO:0000313" key="2">
    <source>
        <dbReference type="Proteomes" id="UP000242763"/>
    </source>
</evidence>
<protein>
    <submittedName>
        <fullName evidence="1">Sarcosine oxidase subunit gamma</fullName>
    </submittedName>
</protein>
<dbReference type="NCBIfam" id="TIGR01375">
    <property type="entry name" value="soxG"/>
    <property type="match status" value="1"/>
</dbReference>
<dbReference type="InterPro" id="IPR006280">
    <property type="entry name" value="SoxG_het"/>
</dbReference>
<dbReference type="STRING" id="1121003.SAMN03080618_01848"/>
<accession>A0A1I3MRZ8</accession>
<dbReference type="GO" id="GO:1901053">
    <property type="term" value="P:sarcosine catabolic process"/>
    <property type="evidence" value="ECO:0007669"/>
    <property type="project" value="InterPro"/>
</dbReference>
<dbReference type="EMBL" id="FORF01000009">
    <property type="protein sequence ID" value="SFI99446.1"/>
    <property type="molecule type" value="Genomic_DNA"/>
</dbReference>
<dbReference type="SUPFAM" id="SSF103025">
    <property type="entry name" value="Folate-binding domain"/>
    <property type="match status" value="1"/>
</dbReference>
<proteinExistence type="predicted"/>
<dbReference type="AlphaFoldDB" id="A0A1I3MRZ8"/>
<dbReference type="Pfam" id="PF04268">
    <property type="entry name" value="SoxG"/>
    <property type="match status" value="1"/>
</dbReference>
<dbReference type="Gene3D" id="3.30.1360.120">
    <property type="entry name" value="Probable tRNA modification gtpase trme, domain 1"/>
    <property type="match status" value="1"/>
</dbReference>
<name>A0A1I3MRZ8_9HYPH</name>
<evidence type="ECO:0000313" key="1">
    <source>
        <dbReference type="EMBL" id="SFI99446.1"/>
    </source>
</evidence>
<dbReference type="Gene3D" id="3.30.70.1520">
    <property type="entry name" value="Heterotetrameric sarcosine oxidase"/>
    <property type="match status" value="1"/>
</dbReference>
<sequence>MAEPIGTLRRPALSDKRAARDTVSIKAADPCLRVALRAPRESVAAVSTALGVALPSRPKMSGSDGARSALWLGPDEWLVLDQAGNEMLPALAKVDAFHSAVDVSHRNVGIIVSGRGAADVINAGCPQDLSLTAFHVGACSRTLLGKIEIVLWRIAEDEFRIECWRSFADYADSLLRVAARDVSSS</sequence>
<dbReference type="Proteomes" id="UP000242763">
    <property type="component" value="Unassembled WGS sequence"/>
</dbReference>
<dbReference type="InterPro" id="IPR007375">
    <property type="entry name" value="SoxG"/>
</dbReference>
<organism evidence="1 2">
    <name type="scientific">Aquamicrobium aerolatum DSM 21857</name>
    <dbReference type="NCBI Taxonomy" id="1121003"/>
    <lineage>
        <taxon>Bacteria</taxon>
        <taxon>Pseudomonadati</taxon>
        <taxon>Pseudomonadota</taxon>
        <taxon>Alphaproteobacteria</taxon>
        <taxon>Hyphomicrobiales</taxon>
        <taxon>Phyllobacteriaceae</taxon>
        <taxon>Aerobium</taxon>
    </lineage>
</organism>
<reference evidence="2" key="1">
    <citation type="submission" date="2016-10" db="EMBL/GenBank/DDBJ databases">
        <authorList>
            <person name="Varghese N."/>
            <person name="Submissions S."/>
        </authorList>
    </citation>
    <scope>NUCLEOTIDE SEQUENCE [LARGE SCALE GENOMIC DNA]</scope>
    <source>
        <strain evidence="2">DSM 21857</strain>
    </source>
</reference>